<name>A0AA41UGT5_9MICO</name>
<dbReference type="InterPro" id="IPR003783">
    <property type="entry name" value="Regulatory_RecX"/>
</dbReference>
<feature type="region of interest" description="Disordered" evidence="6">
    <location>
        <begin position="44"/>
        <end position="88"/>
    </location>
</feature>
<dbReference type="InterPro" id="IPR053925">
    <property type="entry name" value="RecX_HTH_3rd"/>
</dbReference>
<evidence type="ECO:0000256" key="3">
    <source>
        <dbReference type="ARBA" id="ARBA00018111"/>
    </source>
</evidence>
<evidence type="ECO:0000256" key="6">
    <source>
        <dbReference type="SAM" id="MobiDB-lite"/>
    </source>
</evidence>
<dbReference type="Pfam" id="PF21981">
    <property type="entry name" value="RecX_HTH3"/>
    <property type="match status" value="1"/>
</dbReference>
<feature type="compositionally biased region" description="Low complexity" evidence="6">
    <location>
        <begin position="51"/>
        <end position="81"/>
    </location>
</feature>
<comment type="similarity">
    <text evidence="2 5">Belongs to the RecX family.</text>
</comment>
<dbReference type="Proteomes" id="UP001165341">
    <property type="component" value="Unassembled WGS sequence"/>
</dbReference>
<reference evidence="9" key="1">
    <citation type="submission" date="2022-03" db="EMBL/GenBank/DDBJ databases">
        <title>Cryobacterium sp. nov. strain ZS14-85, isolated from Antarctic soil.</title>
        <authorList>
            <person name="Li J."/>
            <person name="Niu G."/>
        </authorList>
    </citation>
    <scope>NUCLEOTIDE SEQUENCE</scope>
    <source>
        <strain evidence="9">ZS14-85</strain>
    </source>
</reference>
<dbReference type="Gene3D" id="1.10.10.10">
    <property type="entry name" value="Winged helix-like DNA-binding domain superfamily/Winged helix DNA-binding domain"/>
    <property type="match status" value="2"/>
</dbReference>
<accession>A0AA41UGT5</accession>
<dbReference type="HAMAP" id="MF_01114">
    <property type="entry name" value="RecX"/>
    <property type="match status" value="1"/>
</dbReference>
<evidence type="ECO:0000259" key="8">
    <source>
        <dbReference type="Pfam" id="PF21981"/>
    </source>
</evidence>
<dbReference type="InterPro" id="IPR036388">
    <property type="entry name" value="WH-like_DNA-bd_sf"/>
</dbReference>
<dbReference type="RefSeq" id="WP_243013543.1">
    <property type="nucleotide sequence ID" value="NZ_JALGAR010000010.1"/>
</dbReference>
<sequence>MVHFEPKDEPDIAPAIAPDIAPAIGRATGAPAKRRGKLATVSYLPGAQSPAADDSGAEGADGAVQTGDASDGGAADGGAAETEAENEHAEQVLLQRLRARSLSISEARGVLVGLDLPESEIEEIVERFIRLDYLDEAKLAEQIVYSQHERKGLGRSGVQAEMRRRGLDKELIAETIDAMPDDETERAIEVAIKRVQQLGRLDDRTIDRRLNAFLMRKGYPSSVVREAVQAALDSRNGGGDSSGVRFR</sequence>
<evidence type="ECO:0000256" key="4">
    <source>
        <dbReference type="ARBA" id="ARBA00022490"/>
    </source>
</evidence>
<comment type="caution">
    <text evidence="9">The sequence shown here is derived from an EMBL/GenBank/DDBJ whole genome shotgun (WGS) entry which is preliminary data.</text>
</comment>
<dbReference type="InterPro" id="IPR053924">
    <property type="entry name" value="RecX_HTH_2nd"/>
</dbReference>
<dbReference type="GO" id="GO:0006282">
    <property type="term" value="P:regulation of DNA repair"/>
    <property type="evidence" value="ECO:0007669"/>
    <property type="project" value="UniProtKB-UniRule"/>
</dbReference>
<evidence type="ECO:0000313" key="9">
    <source>
        <dbReference type="EMBL" id="MCI4660128.1"/>
    </source>
</evidence>
<dbReference type="PANTHER" id="PTHR33602">
    <property type="entry name" value="REGULATORY PROTEIN RECX FAMILY PROTEIN"/>
    <property type="match status" value="1"/>
</dbReference>
<evidence type="ECO:0000256" key="5">
    <source>
        <dbReference type="HAMAP-Rule" id="MF_01114"/>
    </source>
</evidence>
<organism evidence="9 10">
    <name type="scientific">Cryobacterium zhongshanensis</name>
    <dbReference type="NCBI Taxonomy" id="2928153"/>
    <lineage>
        <taxon>Bacteria</taxon>
        <taxon>Bacillati</taxon>
        <taxon>Actinomycetota</taxon>
        <taxon>Actinomycetes</taxon>
        <taxon>Micrococcales</taxon>
        <taxon>Microbacteriaceae</taxon>
        <taxon>Cryobacterium</taxon>
    </lineage>
</organism>
<dbReference type="PANTHER" id="PTHR33602:SF1">
    <property type="entry name" value="REGULATORY PROTEIN RECX FAMILY PROTEIN"/>
    <property type="match status" value="1"/>
</dbReference>
<feature type="compositionally biased region" description="Low complexity" evidence="6">
    <location>
        <begin position="12"/>
        <end position="22"/>
    </location>
</feature>
<comment type="function">
    <text evidence="5">Modulates RecA activity.</text>
</comment>
<evidence type="ECO:0000259" key="7">
    <source>
        <dbReference type="Pfam" id="PF02631"/>
    </source>
</evidence>
<feature type="compositionally biased region" description="Basic and acidic residues" evidence="6">
    <location>
        <begin position="1"/>
        <end position="10"/>
    </location>
</feature>
<dbReference type="AlphaFoldDB" id="A0AA41UGT5"/>
<comment type="subcellular location">
    <subcellularLocation>
        <location evidence="1 5">Cytoplasm</location>
    </subcellularLocation>
</comment>
<dbReference type="Pfam" id="PF02631">
    <property type="entry name" value="RecX_HTH2"/>
    <property type="match status" value="1"/>
</dbReference>
<gene>
    <name evidence="5" type="primary">recX</name>
    <name evidence="9" type="ORF">MQH31_20155</name>
</gene>
<proteinExistence type="inferred from homology"/>
<keyword evidence="10" id="KW-1185">Reference proteome</keyword>
<evidence type="ECO:0000256" key="1">
    <source>
        <dbReference type="ARBA" id="ARBA00004496"/>
    </source>
</evidence>
<dbReference type="EMBL" id="JALGAR010000010">
    <property type="protein sequence ID" value="MCI4660128.1"/>
    <property type="molecule type" value="Genomic_DNA"/>
</dbReference>
<feature type="region of interest" description="Disordered" evidence="6">
    <location>
        <begin position="1"/>
        <end position="22"/>
    </location>
</feature>
<feature type="domain" description="RecX second three-helical" evidence="7">
    <location>
        <begin position="135"/>
        <end position="175"/>
    </location>
</feature>
<evidence type="ECO:0000256" key="2">
    <source>
        <dbReference type="ARBA" id="ARBA00009695"/>
    </source>
</evidence>
<dbReference type="GO" id="GO:0005737">
    <property type="term" value="C:cytoplasm"/>
    <property type="evidence" value="ECO:0007669"/>
    <property type="project" value="UniProtKB-SubCell"/>
</dbReference>
<protein>
    <recommendedName>
        <fullName evidence="3 5">Regulatory protein RecX</fullName>
    </recommendedName>
</protein>
<feature type="domain" description="RecX third three-helical" evidence="8">
    <location>
        <begin position="181"/>
        <end position="228"/>
    </location>
</feature>
<evidence type="ECO:0000313" key="10">
    <source>
        <dbReference type="Proteomes" id="UP001165341"/>
    </source>
</evidence>
<keyword evidence="4 5" id="KW-0963">Cytoplasm</keyword>